<comment type="caution">
    <text evidence="2">The sequence shown here is derived from an EMBL/GenBank/DDBJ whole genome shotgun (WGS) entry which is preliminary data.</text>
</comment>
<reference evidence="2 3" key="1">
    <citation type="submission" date="2014-12" db="EMBL/GenBank/DDBJ databases">
        <title>Genome assembly of Enhygromyxa salina DSM 15201.</title>
        <authorList>
            <person name="Sharma G."/>
            <person name="Subramanian S."/>
        </authorList>
    </citation>
    <scope>NUCLEOTIDE SEQUENCE [LARGE SCALE GENOMIC DNA]</scope>
    <source>
        <strain evidence="2 3">DSM 15201</strain>
    </source>
</reference>
<name>A0A0C2DE15_9BACT</name>
<dbReference type="RefSeq" id="WP_052547805.1">
    <property type="nucleotide sequence ID" value="NZ_JMCC02000018.1"/>
</dbReference>
<dbReference type="AlphaFoldDB" id="A0A0C2DE15"/>
<dbReference type="EMBL" id="JMCC02000018">
    <property type="protein sequence ID" value="KIG17892.1"/>
    <property type="molecule type" value="Genomic_DNA"/>
</dbReference>
<feature type="region of interest" description="Disordered" evidence="1">
    <location>
        <begin position="77"/>
        <end position="140"/>
    </location>
</feature>
<evidence type="ECO:0000256" key="1">
    <source>
        <dbReference type="SAM" id="MobiDB-lite"/>
    </source>
</evidence>
<evidence type="ECO:0000313" key="2">
    <source>
        <dbReference type="EMBL" id="KIG17892.1"/>
    </source>
</evidence>
<proteinExistence type="predicted"/>
<feature type="compositionally biased region" description="Pro residues" evidence="1">
    <location>
        <begin position="127"/>
        <end position="140"/>
    </location>
</feature>
<gene>
    <name evidence="2" type="ORF">DB30_02515</name>
</gene>
<evidence type="ECO:0000313" key="3">
    <source>
        <dbReference type="Proteomes" id="UP000031599"/>
    </source>
</evidence>
<accession>A0A0C2DE15</accession>
<protein>
    <submittedName>
        <fullName evidence="2">Uncharacterized protein</fullName>
    </submittedName>
</protein>
<sequence>MSPVQPVVAAPGALQPAERPAPVDSQVRQLEQRPTESALEPDVSTPTQRQPLDPGELFAPFPRFFDEQVRGTDVEEVAKSLPFTRPPTTPLEPRALPSSPQVTAKASPAASPWVPYEPHAPVRPGVAPRPAPSLEPQPAGPPIPRLLLVAPKIATPKPFIPDLGEPARAPALGVSPRVSIGRVEIEIVPTQATAPSPVTGPERNANGKLDIESISQIGPLGRHFPNRRRLRLRYR</sequence>
<organism evidence="2 3">
    <name type="scientific">Enhygromyxa salina</name>
    <dbReference type="NCBI Taxonomy" id="215803"/>
    <lineage>
        <taxon>Bacteria</taxon>
        <taxon>Pseudomonadati</taxon>
        <taxon>Myxococcota</taxon>
        <taxon>Polyangia</taxon>
        <taxon>Nannocystales</taxon>
        <taxon>Nannocystaceae</taxon>
        <taxon>Enhygromyxa</taxon>
    </lineage>
</organism>
<dbReference type="Proteomes" id="UP000031599">
    <property type="component" value="Unassembled WGS sequence"/>
</dbReference>
<feature type="region of interest" description="Disordered" evidence="1">
    <location>
        <begin position="1"/>
        <end position="59"/>
    </location>
</feature>